<gene>
    <name evidence="2" type="ORF">EVAR_75924_1</name>
</gene>
<feature type="region of interest" description="Disordered" evidence="1">
    <location>
        <begin position="99"/>
        <end position="118"/>
    </location>
</feature>
<organism evidence="2 3">
    <name type="scientific">Eumeta variegata</name>
    <name type="common">Bagworm moth</name>
    <name type="synonym">Eumeta japonica</name>
    <dbReference type="NCBI Taxonomy" id="151549"/>
    <lineage>
        <taxon>Eukaryota</taxon>
        <taxon>Metazoa</taxon>
        <taxon>Ecdysozoa</taxon>
        <taxon>Arthropoda</taxon>
        <taxon>Hexapoda</taxon>
        <taxon>Insecta</taxon>
        <taxon>Pterygota</taxon>
        <taxon>Neoptera</taxon>
        <taxon>Endopterygota</taxon>
        <taxon>Lepidoptera</taxon>
        <taxon>Glossata</taxon>
        <taxon>Ditrysia</taxon>
        <taxon>Tineoidea</taxon>
        <taxon>Psychidae</taxon>
        <taxon>Oiketicinae</taxon>
        <taxon>Eumeta</taxon>
    </lineage>
</organism>
<dbReference type="Proteomes" id="UP000299102">
    <property type="component" value="Unassembled WGS sequence"/>
</dbReference>
<evidence type="ECO:0000313" key="3">
    <source>
        <dbReference type="Proteomes" id="UP000299102"/>
    </source>
</evidence>
<dbReference type="EMBL" id="BGZK01000236">
    <property type="protein sequence ID" value="GBP30701.1"/>
    <property type="molecule type" value="Genomic_DNA"/>
</dbReference>
<proteinExistence type="predicted"/>
<sequence length="331" mass="36012">MDGRLYFQDSRLVPNENNVVRISSMRVTAGFVTREKSLLVLDGPSSAATPAASGGGHRRYAITHVPDSYFESRRFTPAGRFAAHRCLFCYKQTQTRASSAGTAGLAQSPAASPGRGSGQMRSYLFPTGVRMTAESGARRAAASAAPAPLTLMSCSPSRFDAGLADIRKRFASNKRGPSRAVCEREHGRGKRLGGRKCACVNKYGRRGCFAPVIDCVNATPHGRNALIRSGAMQVERGAAGTRHAQSALVAAPPPPARFTFEEWQLSNSLRSRNADDQQQLAERVLNAARGRPIIVEWERDARHSAGLSRSVTHRYVTERYTFQSDSSRNLI</sequence>
<dbReference type="AlphaFoldDB" id="A0A4C1UW43"/>
<comment type="caution">
    <text evidence="2">The sequence shown here is derived from an EMBL/GenBank/DDBJ whole genome shotgun (WGS) entry which is preliminary data.</text>
</comment>
<evidence type="ECO:0000313" key="2">
    <source>
        <dbReference type="EMBL" id="GBP30701.1"/>
    </source>
</evidence>
<name>A0A4C1UW43_EUMVA</name>
<accession>A0A4C1UW43</accession>
<dbReference type="OrthoDB" id="10054259at2759"/>
<evidence type="ECO:0000256" key="1">
    <source>
        <dbReference type="SAM" id="MobiDB-lite"/>
    </source>
</evidence>
<reference evidence="2 3" key="1">
    <citation type="journal article" date="2019" name="Commun. Biol.">
        <title>The bagworm genome reveals a unique fibroin gene that provides high tensile strength.</title>
        <authorList>
            <person name="Kono N."/>
            <person name="Nakamura H."/>
            <person name="Ohtoshi R."/>
            <person name="Tomita M."/>
            <person name="Numata K."/>
            <person name="Arakawa K."/>
        </authorList>
    </citation>
    <scope>NUCLEOTIDE SEQUENCE [LARGE SCALE GENOMIC DNA]</scope>
</reference>
<protein>
    <submittedName>
        <fullName evidence="2">Uncharacterized protein</fullName>
    </submittedName>
</protein>
<keyword evidence="3" id="KW-1185">Reference proteome</keyword>